<evidence type="ECO:0000313" key="2">
    <source>
        <dbReference type="Proteomes" id="UP000537131"/>
    </source>
</evidence>
<dbReference type="Proteomes" id="UP000537131">
    <property type="component" value="Unassembled WGS sequence"/>
</dbReference>
<dbReference type="InterPro" id="IPR036390">
    <property type="entry name" value="WH_DNA-bd_sf"/>
</dbReference>
<accession>A0A7Y0EE75</accession>
<protein>
    <recommendedName>
        <fullName evidence="3">Transcriptional regulator</fullName>
    </recommendedName>
</protein>
<gene>
    <name evidence="1" type="ORF">HBE96_03960</name>
</gene>
<evidence type="ECO:0008006" key="3">
    <source>
        <dbReference type="Google" id="ProtNLM"/>
    </source>
</evidence>
<name>A0A7Y0EE75_9CLOT</name>
<reference evidence="1 2" key="1">
    <citation type="submission" date="2020-04" db="EMBL/GenBank/DDBJ databases">
        <authorList>
            <person name="Doyle D.A."/>
        </authorList>
    </citation>
    <scope>NUCLEOTIDE SEQUENCE [LARGE SCALE GENOMIC DNA]</scope>
    <source>
        <strain evidence="1 2">P21</strain>
    </source>
</reference>
<dbReference type="AlphaFoldDB" id="A0A7Y0EE75"/>
<evidence type="ECO:0000313" key="1">
    <source>
        <dbReference type="EMBL" id="NMM61854.1"/>
    </source>
</evidence>
<dbReference type="EMBL" id="JABBNI010000008">
    <property type="protein sequence ID" value="NMM61854.1"/>
    <property type="molecule type" value="Genomic_DNA"/>
</dbReference>
<comment type="caution">
    <text evidence="1">The sequence shown here is derived from an EMBL/GenBank/DDBJ whole genome shotgun (WGS) entry which is preliminary data.</text>
</comment>
<dbReference type="RefSeq" id="WP_169296462.1">
    <property type="nucleotide sequence ID" value="NZ_JABBNI010000008.1"/>
</dbReference>
<sequence>MIIGLLNLVKNHSNYSLKEMAEFFKTDVSVIEIELKYLKQSGYLKR</sequence>
<reference evidence="1 2" key="2">
    <citation type="submission" date="2020-06" db="EMBL/GenBank/DDBJ databases">
        <title>Complete Genome Sequence of Clostridium muelleri sp. nov. P21T, an Acid-Alcohol Producing Acetogen Isolated from Old Hay.</title>
        <authorList>
            <person name="Duncan K.E."/>
            <person name="Tanner R.S."/>
        </authorList>
    </citation>
    <scope>NUCLEOTIDE SEQUENCE [LARGE SCALE GENOMIC DNA]</scope>
    <source>
        <strain evidence="1 2">P21</strain>
    </source>
</reference>
<dbReference type="SUPFAM" id="SSF46785">
    <property type="entry name" value="Winged helix' DNA-binding domain"/>
    <property type="match status" value="1"/>
</dbReference>
<keyword evidence="2" id="KW-1185">Reference proteome</keyword>
<proteinExistence type="predicted"/>
<organism evidence="1 2">
    <name type="scientific">Clostridium muellerianum</name>
    <dbReference type="NCBI Taxonomy" id="2716538"/>
    <lineage>
        <taxon>Bacteria</taxon>
        <taxon>Bacillati</taxon>
        <taxon>Bacillota</taxon>
        <taxon>Clostridia</taxon>
        <taxon>Eubacteriales</taxon>
        <taxon>Clostridiaceae</taxon>
        <taxon>Clostridium</taxon>
    </lineage>
</organism>